<evidence type="ECO:0000256" key="1">
    <source>
        <dbReference type="SAM" id="Phobius"/>
    </source>
</evidence>
<proteinExistence type="predicted"/>
<keyword evidence="1" id="KW-0472">Membrane</keyword>
<dbReference type="GeneID" id="36571330"/>
<name>A0A2T3BDH0_AMORE</name>
<dbReference type="Proteomes" id="UP000241818">
    <property type="component" value="Unassembled WGS sequence"/>
</dbReference>
<organism evidence="2 3">
    <name type="scientific">Amorphotheca resinae ATCC 22711</name>
    <dbReference type="NCBI Taxonomy" id="857342"/>
    <lineage>
        <taxon>Eukaryota</taxon>
        <taxon>Fungi</taxon>
        <taxon>Dikarya</taxon>
        <taxon>Ascomycota</taxon>
        <taxon>Pezizomycotina</taxon>
        <taxon>Leotiomycetes</taxon>
        <taxon>Helotiales</taxon>
        <taxon>Amorphothecaceae</taxon>
        <taxon>Amorphotheca</taxon>
    </lineage>
</organism>
<keyword evidence="3" id="KW-1185">Reference proteome</keyword>
<feature type="transmembrane region" description="Helical" evidence="1">
    <location>
        <begin position="28"/>
        <end position="46"/>
    </location>
</feature>
<protein>
    <submittedName>
        <fullName evidence="2">Uncharacterized protein</fullName>
    </submittedName>
</protein>
<keyword evidence="1" id="KW-0812">Transmembrane</keyword>
<gene>
    <name evidence="2" type="ORF">M430DRAFT_154392</name>
</gene>
<reference evidence="2 3" key="1">
    <citation type="journal article" date="2018" name="New Phytol.">
        <title>Comparative genomics and transcriptomics depict ericoid mycorrhizal fungi as versatile saprotrophs and plant mutualists.</title>
        <authorList>
            <person name="Martino E."/>
            <person name="Morin E."/>
            <person name="Grelet G.A."/>
            <person name="Kuo A."/>
            <person name="Kohler A."/>
            <person name="Daghino S."/>
            <person name="Barry K.W."/>
            <person name="Cichocki N."/>
            <person name="Clum A."/>
            <person name="Dockter R.B."/>
            <person name="Hainaut M."/>
            <person name="Kuo R.C."/>
            <person name="LaButti K."/>
            <person name="Lindahl B.D."/>
            <person name="Lindquist E.A."/>
            <person name="Lipzen A."/>
            <person name="Khouja H.R."/>
            <person name="Magnuson J."/>
            <person name="Murat C."/>
            <person name="Ohm R.A."/>
            <person name="Singer S.W."/>
            <person name="Spatafora J.W."/>
            <person name="Wang M."/>
            <person name="Veneault-Fourrey C."/>
            <person name="Henrissat B."/>
            <person name="Grigoriev I.V."/>
            <person name="Martin F.M."/>
            <person name="Perotto S."/>
        </authorList>
    </citation>
    <scope>NUCLEOTIDE SEQUENCE [LARGE SCALE GENOMIC DNA]</scope>
    <source>
        <strain evidence="2 3">ATCC 22711</strain>
    </source>
</reference>
<accession>A0A2T3BDH0</accession>
<evidence type="ECO:0000313" key="3">
    <source>
        <dbReference type="Proteomes" id="UP000241818"/>
    </source>
</evidence>
<dbReference type="RefSeq" id="XP_024724982.1">
    <property type="nucleotide sequence ID" value="XM_024863249.1"/>
</dbReference>
<evidence type="ECO:0000313" key="2">
    <source>
        <dbReference type="EMBL" id="PSS27457.1"/>
    </source>
</evidence>
<dbReference type="AlphaFoldDB" id="A0A2T3BDH0"/>
<sequence length="62" mass="7314">MDLDGWMRLDLQIRKYRGNMAPDIHPSFHPAFYLSIYHLSTLSILAKQARHQTRPRPDHAKT</sequence>
<dbReference type="InParanoid" id="A0A2T3BDH0"/>
<keyword evidence="1" id="KW-1133">Transmembrane helix</keyword>
<dbReference type="EMBL" id="KZ679006">
    <property type="protein sequence ID" value="PSS27457.1"/>
    <property type="molecule type" value="Genomic_DNA"/>
</dbReference>